<reference evidence="1" key="2">
    <citation type="submission" date="2020-09" db="EMBL/GenBank/DDBJ databases">
        <authorList>
            <person name="Sun Q."/>
            <person name="Zhou Y."/>
        </authorList>
    </citation>
    <scope>NUCLEOTIDE SEQUENCE</scope>
    <source>
        <strain evidence="1">CGMCC 1.15519</strain>
    </source>
</reference>
<evidence type="ECO:0000313" key="1">
    <source>
        <dbReference type="EMBL" id="GGE16598.1"/>
    </source>
</evidence>
<name>A0A917E9M6_9SPHN</name>
<dbReference type="EMBL" id="BMJM01000008">
    <property type="protein sequence ID" value="GGE16598.1"/>
    <property type="molecule type" value="Genomic_DNA"/>
</dbReference>
<evidence type="ECO:0000313" key="2">
    <source>
        <dbReference type="Proteomes" id="UP000635071"/>
    </source>
</evidence>
<dbReference type="Proteomes" id="UP000635071">
    <property type="component" value="Unassembled WGS sequence"/>
</dbReference>
<accession>A0A917E9M6</accession>
<protein>
    <recommendedName>
        <fullName evidence="3">DUF429 domain-containing protein</fullName>
    </recommendedName>
</protein>
<reference evidence="1" key="1">
    <citation type="journal article" date="2014" name="Int. J. Syst. Evol. Microbiol.">
        <title>Complete genome sequence of Corynebacterium casei LMG S-19264T (=DSM 44701T), isolated from a smear-ripened cheese.</title>
        <authorList>
            <consortium name="US DOE Joint Genome Institute (JGI-PGF)"/>
            <person name="Walter F."/>
            <person name="Albersmeier A."/>
            <person name="Kalinowski J."/>
            <person name="Ruckert C."/>
        </authorList>
    </citation>
    <scope>NUCLEOTIDE SEQUENCE</scope>
    <source>
        <strain evidence="1">CGMCC 1.15519</strain>
    </source>
</reference>
<dbReference type="RefSeq" id="WP_188763186.1">
    <property type="nucleotide sequence ID" value="NZ_BMJM01000008.1"/>
</dbReference>
<proteinExistence type="predicted"/>
<keyword evidence="2" id="KW-1185">Reference proteome</keyword>
<organism evidence="1 2">
    <name type="scientific">Sandarakinorhabdus glacialis</name>
    <dbReference type="NCBI Taxonomy" id="1614636"/>
    <lineage>
        <taxon>Bacteria</taxon>
        <taxon>Pseudomonadati</taxon>
        <taxon>Pseudomonadota</taxon>
        <taxon>Alphaproteobacteria</taxon>
        <taxon>Sphingomonadales</taxon>
        <taxon>Sphingosinicellaceae</taxon>
        <taxon>Sandarakinorhabdus</taxon>
    </lineage>
</organism>
<gene>
    <name evidence="1" type="ORF">GCM10011529_23810</name>
</gene>
<evidence type="ECO:0008006" key="3">
    <source>
        <dbReference type="Google" id="ProtNLM"/>
    </source>
</evidence>
<dbReference type="AlphaFoldDB" id="A0A917E9M6"/>
<comment type="caution">
    <text evidence="1">The sequence shown here is derived from an EMBL/GenBank/DDBJ whole genome shotgun (WGS) entry which is preliminary data.</text>
</comment>
<sequence length="270" mass="28688">MRFDQFVGIDWSGAIGVRHPSVQVAICEIGDDAPRLVLPAGGTWSRMEVLEWLGGLSGDVLVGMDAGFGFAAVAGVSGPARELWAEVDRVSSADVDLGGHAFVAARRELFWMGAADGPRHLKAHFRETERVYAVSRLGTPTSNFVLLGASQVGKATLSAMRLLHRLGWAVWPFDAVPDHGPVIVEIYAQAFARMAGFRGKLRDKAALDVALAHFGSAAMAEGFPGVFPDHVGDAIVSAAGLRAIAGEAKWWAPAGLEAVRESEGWTFGIV</sequence>